<name>A0A2T0A1X4_RHOTO</name>
<sequence>MNRSKEEADFEHSLVQDLALSAIIADATSHTPTTLRASAIRHPAHRGRQGVADGAEQEVVNKLQAPPTRRRTYCNRLRKPESVEATPSGRICEADGGRRAEREDHSRVALV</sequence>
<proteinExistence type="predicted"/>
<accession>A0A2T0A1X4</accession>
<feature type="region of interest" description="Disordered" evidence="1">
    <location>
        <begin position="81"/>
        <end position="111"/>
    </location>
</feature>
<dbReference type="EMBL" id="LCTV02000010">
    <property type="protein sequence ID" value="PRQ71995.1"/>
    <property type="molecule type" value="Genomic_DNA"/>
</dbReference>
<feature type="compositionally biased region" description="Basic and acidic residues" evidence="1">
    <location>
        <begin position="92"/>
        <end position="111"/>
    </location>
</feature>
<protein>
    <submittedName>
        <fullName evidence="2">Uncharacterized protein</fullName>
    </submittedName>
</protein>
<evidence type="ECO:0000313" key="3">
    <source>
        <dbReference type="Proteomes" id="UP000239560"/>
    </source>
</evidence>
<evidence type="ECO:0000256" key="1">
    <source>
        <dbReference type="SAM" id="MobiDB-lite"/>
    </source>
</evidence>
<organism evidence="2 3">
    <name type="scientific">Rhodotorula toruloides</name>
    <name type="common">Yeast</name>
    <name type="synonym">Rhodosporidium toruloides</name>
    <dbReference type="NCBI Taxonomy" id="5286"/>
    <lineage>
        <taxon>Eukaryota</taxon>
        <taxon>Fungi</taxon>
        <taxon>Dikarya</taxon>
        <taxon>Basidiomycota</taxon>
        <taxon>Pucciniomycotina</taxon>
        <taxon>Microbotryomycetes</taxon>
        <taxon>Sporidiobolales</taxon>
        <taxon>Sporidiobolaceae</taxon>
        <taxon>Rhodotorula</taxon>
    </lineage>
</organism>
<dbReference type="Proteomes" id="UP000239560">
    <property type="component" value="Unassembled WGS sequence"/>
</dbReference>
<reference evidence="2 3" key="1">
    <citation type="journal article" date="2018" name="Elife">
        <title>Functional genomics of lipid metabolism in the oleaginous yeast Rhodosporidium toruloides.</title>
        <authorList>
            <person name="Coradetti S.T."/>
            <person name="Pinel D."/>
            <person name="Geiselman G."/>
            <person name="Ito M."/>
            <person name="Mondo S."/>
            <person name="Reilly M.C."/>
            <person name="Cheng Y.F."/>
            <person name="Bauer S."/>
            <person name="Grigoriev I."/>
            <person name="Gladden J.M."/>
            <person name="Simmons B.A."/>
            <person name="Brem R."/>
            <person name="Arkin A.P."/>
            <person name="Skerker J.M."/>
        </authorList>
    </citation>
    <scope>NUCLEOTIDE SEQUENCE [LARGE SCALE GENOMIC DNA]</scope>
    <source>
        <strain evidence="2 3">NBRC 0880</strain>
    </source>
</reference>
<comment type="caution">
    <text evidence="2">The sequence shown here is derived from an EMBL/GenBank/DDBJ whole genome shotgun (WGS) entry which is preliminary data.</text>
</comment>
<gene>
    <name evidence="2" type="ORF">AAT19DRAFT_9334</name>
</gene>
<dbReference type="AlphaFoldDB" id="A0A2T0A1X4"/>
<evidence type="ECO:0000313" key="2">
    <source>
        <dbReference type="EMBL" id="PRQ71995.1"/>
    </source>
</evidence>